<comment type="caution">
    <text evidence="10">The sequence shown here is derived from an EMBL/GenBank/DDBJ whole genome shotgun (WGS) entry which is preliminary data.</text>
</comment>
<evidence type="ECO:0000256" key="8">
    <source>
        <dbReference type="SAM" id="MobiDB-lite"/>
    </source>
</evidence>
<evidence type="ECO:0000313" key="11">
    <source>
        <dbReference type="Proteomes" id="UP001597083"/>
    </source>
</evidence>
<name>A0ABW3CKF6_9ACTN</name>
<dbReference type="InterPro" id="IPR002302">
    <property type="entry name" value="Leu-tRNA-ligase"/>
</dbReference>
<dbReference type="PROSITE" id="PS00178">
    <property type="entry name" value="AA_TRNA_LIGASE_I"/>
    <property type="match status" value="1"/>
</dbReference>
<feature type="domain" description="Aminoacyl-tRNA synthetase class Ia" evidence="9">
    <location>
        <begin position="64"/>
        <end position="125"/>
    </location>
</feature>
<dbReference type="Pfam" id="PF00133">
    <property type="entry name" value="tRNA-synt_1"/>
    <property type="match status" value="1"/>
</dbReference>
<evidence type="ECO:0000256" key="4">
    <source>
        <dbReference type="ARBA" id="ARBA00022741"/>
    </source>
</evidence>
<keyword evidence="3 10" id="KW-0436">Ligase</keyword>
<keyword evidence="11" id="KW-1185">Reference proteome</keyword>
<reference evidence="11" key="1">
    <citation type="journal article" date="2019" name="Int. J. Syst. Evol. Microbiol.">
        <title>The Global Catalogue of Microorganisms (GCM) 10K type strain sequencing project: providing services to taxonomists for standard genome sequencing and annotation.</title>
        <authorList>
            <consortium name="The Broad Institute Genomics Platform"/>
            <consortium name="The Broad Institute Genome Sequencing Center for Infectious Disease"/>
            <person name="Wu L."/>
            <person name="Ma J."/>
        </authorList>
    </citation>
    <scope>NUCLEOTIDE SEQUENCE [LARGE SCALE GENOMIC DNA]</scope>
    <source>
        <strain evidence="11">JCM 31696</strain>
    </source>
</reference>
<protein>
    <recommendedName>
        <fullName evidence="2">leucine--tRNA ligase</fullName>
        <ecNumber evidence="2">6.1.1.4</ecNumber>
    </recommendedName>
</protein>
<keyword evidence="6" id="KW-0648">Protein biosynthesis</keyword>
<comment type="similarity">
    <text evidence="1">Belongs to the class-I aminoacyl-tRNA synthetase family.</text>
</comment>
<evidence type="ECO:0000256" key="5">
    <source>
        <dbReference type="ARBA" id="ARBA00022840"/>
    </source>
</evidence>
<evidence type="ECO:0000313" key="10">
    <source>
        <dbReference type="EMBL" id="MFD0854487.1"/>
    </source>
</evidence>
<feature type="non-terminal residue" evidence="10">
    <location>
        <position position="134"/>
    </location>
</feature>
<accession>A0ABW3CKF6</accession>
<keyword evidence="4" id="KW-0547">Nucleotide-binding</keyword>
<evidence type="ECO:0000259" key="9">
    <source>
        <dbReference type="Pfam" id="PF00133"/>
    </source>
</evidence>
<keyword evidence="7" id="KW-0030">Aminoacyl-tRNA synthetase</keyword>
<dbReference type="EC" id="6.1.1.4" evidence="2"/>
<gene>
    <name evidence="10" type="ORF">ACFQ07_19785</name>
</gene>
<sequence length="134" mass="14939">MPAKTNGPAEKNGPAKTNGPPAFRYDARMANDIEPRWQDRWEREGTFHCPNPSGPLSDGFERVVKEGRGPFFIMDMFPYPSGAGLHVGHPLGYIATDVLARYKRMTGHHVLHTFGYDAFGLPAEQYAIDTGRHP</sequence>
<dbReference type="InterPro" id="IPR014729">
    <property type="entry name" value="Rossmann-like_a/b/a_fold"/>
</dbReference>
<feature type="region of interest" description="Disordered" evidence="8">
    <location>
        <begin position="1"/>
        <end position="23"/>
    </location>
</feature>
<dbReference type="PANTHER" id="PTHR43740">
    <property type="entry name" value="LEUCYL-TRNA SYNTHETASE"/>
    <property type="match status" value="1"/>
</dbReference>
<dbReference type="Gene3D" id="3.40.50.620">
    <property type="entry name" value="HUPs"/>
    <property type="match status" value="1"/>
</dbReference>
<dbReference type="Proteomes" id="UP001597083">
    <property type="component" value="Unassembled WGS sequence"/>
</dbReference>
<keyword evidence="5" id="KW-0067">ATP-binding</keyword>
<dbReference type="EMBL" id="JBHTIR010002974">
    <property type="protein sequence ID" value="MFD0854487.1"/>
    <property type="molecule type" value="Genomic_DNA"/>
</dbReference>
<dbReference type="InterPro" id="IPR002300">
    <property type="entry name" value="aa-tRNA-synth_Ia"/>
</dbReference>
<evidence type="ECO:0000256" key="3">
    <source>
        <dbReference type="ARBA" id="ARBA00022598"/>
    </source>
</evidence>
<proteinExistence type="inferred from homology"/>
<evidence type="ECO:0000256" key="1">
    <source>
        <dbReference type="ARBA" id="ARBA00005594"/>
    </source>
</evidence>
<dbReference type="PANTHER" id="PTHR43740:SF2">
    <property type="entry name" value="LEUCINE--TRNA LIGASE, MITOCHONDRIAL"/>
    <property type="match status" value="1"/>
</dbReference>
<evidence type="ECO:0000256" key="2">
    <source>
        <dbReference type="ARBA" id="ARBA00013164"/>
    </source>
</evidence>
<dbReference type="SUPFAM" id="SSF52374">
    <property type="entry name" value="Nucleotidylyl transferase"/>
    <property type="match status" value="1"/>
</dbReference>
<organism evidence="10 11">
    <name type="scientific">Actinomadura adrarensis</name>
    <dbReference type="NCBI Taxonomy" id="1819600"/>
    <lineage>
        <taxon>Bacteria</taxon>
        <taxon>Bacillati</taxon>
        <taxon>Actinomycetota</taxon>
        <taxon>Actinomycetes</taxon>
        <taxon>Streptosporangiales</taxon>
        <taxon>Thermomonosporaceae</taxon>
        <taxon>Actinomadura</taxon>
    </lineage>
</organism>
<evidence type="ECO:0000256" key="7">
    <source>
        <dbReference type="ARBA" id="ARBA00023146"/>
    </source>
</evidence>
<dbReference type="GO" id="GO:0016874">
    <property type="term" value="F:ligase activity"/>
    <property type="evidence" value="ECO:0007669"/>
    <property type="project" value="UniProtKB-KW"/>
</dbReference>
<evidence type="ECO:0000256" key="6">
    <source>
        <dbReference type="ARBA" id="ARBA00022917"/>
    </source>
</evidence>
<dbReference type="InterPro" id="IPR001412">
    <property type="entry name" value="aa-tRNA-synth_I_CS"/>
</dbReference>